<gene>
    <name evidence="1" type="ORF">POCTA_138.1.T0300075</name>
</gene>
<dbReference type="CDD" id="cd19756">
    <property type="entry name" value="Bbox2"/>
    <property type="match status" value="1"/>
</dbReference>
<organism evidence="1 2">
    <name type="scientific">Paramecium octaurelia</name>
    <dbReference type="NCBI Taxonomy" id="43137"/>
    <lineage>
        <taxon>Eukaryota</taxon>
        <taxon>Sar</taxon>
        <taxon>Alveolata</taxon>
        <taxon>Ciliophora</taxon>
        <taxon>Intramacronucleata</taxon>
        <taxon>Oligohymenophorea</taxon>
        <taxon>Peniculida</taxon>
        <taxon>Parameciidae</taxon>
        <taxon>Paramecium</taxon>
    </lineage>
</organism>
<dbReference type="AlphaFoldDB" id="A0A8S1TRU4"/>
<dbReference type="OrthoDB" id="293697at2759"/>
<keyword evidence="2" id="KW-1185">Reference proteome</keyword>
<proteinExistence type="predicted"/>
<protein>
    <submittedName>
        <fullName evidence="1">Uncharacterized protein</fullName>
    </submittedName>
</protein>
<evidence type="ECO:0000313" key="2">
    <source>
        <dbReference type="Proteomes" id="UP000683925"/>
    </source>
</evidence>
<sequence>MSEDIKSRVMNYLNCPLGDMHEGEQLNFVCLEANCKEMGLICPVCRTQKHSKHKVIPLKIFLADIYTNVNAKQNQNSLDSLLVQLDQVRLKMLSSLKEIVQKMVLQIKLLEEQINLSYKNTKQRLQEQNQTQMNFPQLFQQILNTQYKNVDLLKQDVRKMIDNVSQHQPGKIEIDFKPQKLFDSYQKASQEAVNQLQMLFTSFKQSTQKIAKPIEKFTQPVVSHNQINFIFSQTLKSATINVQDFKVATQQVQQNTENRFILIEPSIQDSSKIAFKILNLTNFIGLGIGLKNVLQTKNMRFDYQTLGHGSYMASSNDHVWSHNNKEENMISKSFSFATGDIVILDVNLENKIVKFKNKNSQNEPISLKFDIPENDEIVFCVNMGSIGEKVEILDDWE</sequence>
<accession>A0A8S1TRU4</accession>
<reference evidence="1" key="1">
    <citation type="submission" date="2021-01" db="EMBL/GenBank/DDBJ databases">
        <authorList>
            <consortium name="Genoscope - CEA"/>
            <person name="William W."/>
        </authorList>
    </citation>
    <scope>NUCLEOTIDE SEQUENCE</scope>
</reference>
<dbReference type="EMBL" id="CAJJDP010000030">
    <property type="protein sequence ID" value="CAD8155030.1"/>
    <property type="molecule type" value="Genomic_DNA"/>
</dbReference>
<name>A0A8S1TRU4_PAROT</name>
<dbReference type="Proteomes" id="UP000683925">
    <property type="component" value="Unassembled WGS sequence"/>
</dbReference>
<comment type="caution">
    <text evidence="1">The sequence shown here is derived from an EMBL/GenBank/DDBJ whole genome shotgun (WGS) entry which is preliminary data.</text>
</comment>
<evidence type="ECO:0000313" key="1">
    <source>
        <dbReference type="EMBL" id="CAD8155030.1"/>
    </source>
</evidence>
<dbReference type="OMA" id="SKHKVIP"/>